<evidence type="ECO:0000313" key="2">
    <source>
        <dbReference type="EMBL" id="HAG2746872.1"/>
    </source>
</evidence>
<proteinExistence type="predicted"/>
<protein>
    <submittedName>
        <fullName evidence="2">Uncharacterized protein</fullName>
    </submittedName>
</protein>
<dbReference type="RefSeq" id="WP_262941778.1">
    <property type="nucleotide sequence ID" value="NZ_JAFNKP010000006.1"/>
</dbReference>
<dbReference type="AlphaFoldDB" id="A0A760VHR8"/>
<feature type="compositionally biased region" description="Basic and acidic residues" evidence="1">
    <location>
        <begin position="32"/>
        <end position="49"/>
    </location>
</feature>
<organism evidence="2">
    <name type="scientific">Salmonella enterica</name>
    <name type="common">Salmonella choleraesuis</name>
    <dbReference type="NCBI Taxonomy" id="28901"/>
    <lineage>
        <taxon>Bacteria</taxon>
        <taxon>Pseudomonadati</taxon>
        <taxon>Pseudomonadota</taxon>
        <taxon>Gammaproteobacteria</taxon>
        <taxon>Enterobacterales</taxon>
        <taxon>Enterobacteriaceae</taxon>
        <taxon>Salmonella</taxon>
    </lineage>
</organism>
<dbReference type="EMBL" id="DAAXVN010000004">
    <property type="protein sequence ID" value="HAG2746872.1"/>
    <property type="molecule type" value="Genomic_DNA"/>
</dbReference>
<reference evidence="2" key="1">
    <citation type="journal article" date="2018" name="Genome Biol.">
        <title>SKESA: strategic k-mer extension for scrupulous assemblies.</title>
        <authorList>
            <person name="Souvorov A."/>
            <person name="Agarwala R."/>
            <person name="Lipman D.J."/>
        </authorList>
    </citation>
    <scope>NUCLEOTIDE SEQUENCE</scope>
    <source>
        <strain evidence="2">MA.RK_08:MF0016603R</strain>
    </source>
</reference>
<comment type="caution">
    <text evidence="2">The sequence shown here is derived from an EMBL/GenBank/DDBJ whole genome shotgun (WGS) entry which is preliminary data.</text>
</comment>
<sequence>MNEQDVNRMIQGLTRSRNAFTRRRQPQQGQHTNERERDIRAAMRNQPER</sequence>
<feature type="region of interest" description="Disordered" evidence="1">
    <location>
        <begin position="1"/>
        <end position="49"/>
    </location>
</feature>
<accession>A0A760VHR8</accession>
<gene>
    <name evidence="2" type="ORF">G8Y41_001642</name>
</gene>
<evidence type="ECO:0000256" key="1">
    <source>
        <dbReference type="SAM" id="MobiDB-lite"/>
    </source>
</evidence>
<reference evidence="2" key="2">
    <citation type="submission" date="2020-02" db="EMBL/GenBank/DDBJ databases">
        <authorList>
            <consortium name="NCBI Pathogen Detection Project"/>
        </authorList>
    </citation>
    <scope>NUCLEOTIDE SEQUENCE</scope>
    <source>
        <strain evidence="2">MA.RK_08:MF0016603R</strain>
    </source>
</reference>
<name>A0A760VHR8_SALER</name>